<proteinExistence type="inferred from homology"/>
<keyword evidence="2" id="KW-0813">Transport</keyword>
<dbReference type="Pfam" id="PF00005">
    <property type="entry name" value="ABC_tran"/>
    <property type="match status" value="1"/>
</dbReference>
<dbReference type="InterPro" id="IPR027417">
    <property type="entry name" value="P-loop_NTPase"/>
</dbReference>
<keyword evidence="13" id="KW-0378">Hydrolase</keyword>
<dbReference type="PANTHER" id="PTHR42788:SF13">
    <property type="entry name" value="ALIPHATIC SULFONATES IMPORT ATP-BINDING PROTEIN SSUB"/>
    <property type="match status" value="1"/>
</dbReference>
<evidence type="ECO:0000256" key="1">
    <source>
        <dbReference type="ARBA" id="ARBA00004236"/>
    </source>
</evidence>
<sequence length="263" mass="29735">MFMNKIKVEVKNLSKSFAKSDDGTPLPVIEDVSFDVYEGEFLCIVGSSGCGKTTILRIIAGLQQADSGEVLLDGKKIESTSTQKGMVFQEFALFPWRTVQKNVEFGLEYKGLPAEERKELSKKFISMVGLSGYENSYPHQLSGGMKQRVAIARALVNDPDVLLMDEPFGALDAQTRNILQDELLRIWAETKKTIIFITHNVDEAVYLGDRVLVLTKRPAKIKKEFKIALSRRRKRTNLEFVMLRKDILEELMEEINIQSPPST</sequence>
<gene>
    <name evidence="13" type="primary">malK_9</name>
    <name evidence="13" type="ORF">AMQ22_01912</name>
</gene>
<dbReference type="GO" id="GO:0005886">
    <property type="term" value="C:plasma membrane"/>
    <property type="evidence" value="ECO:0007669"/>
    <property type="project" value="UniProtKB-SubCell"/>
</dbReference>
<evidence type="ECO:0000256" key="6">
    <source>
        <dbReference type="ARBA" id="ARBA00038307"/>
    </source>
</evidence>
<feature type="domain" description="ABC transporter" evidence="12">
    <location>
        <begin position="8"/>
        <end position="241"/>
    </location>
</feature>
<dbReference type="InterPro" id="IPR017871">
    <property type="entry name" value="ABC_transporter-like_CS"/>
</dbReference>
<evidence type="ECO:0000256" key="8">
    <source>
        <dbReference type="ARBA" id="ARBA00039025"/>
    </source>
</evidence>
<keyword evidence="4" id="KW-0547">Nucleotide-binding</keyword>
<reference evidence="13 14" key="1">
    <citation type="journal article" date="2016" name="ISME J.">
        <title>Chasing the elusive Euryarchaeota class WSA2: genomes reveal a uniquely fastidious methyl-reducing methanogen.</title>
        <authorList>
            <person name="Nobu M.K."/>
            <person name="Narihiro T."/>
            <person name="Kuroda K."/>
            <person name="Mei R."/>
            <person name="Liu W.T."/>
        </authorList>
    </citation>
    <scope>NUCLEOTIDE SEQUENCE [LARGE SCALE GENOMIC DNA]</scope>
    <source>
        <strain evidence="13">U1lsi0528_Bin055</strain>
    </source>
</reference>
<dbReference type="SUPFAM" id="SSF52540">
    <property type="entry name" value="P-loop containing nucleoside triphosphate hydrolases"/>
    <property type="match status" value="1"/>
</dbReference>
<evidence type="ECO:0000256" key="4">
    <source>
        <dbReference type="ARBA" id="ARBA00022741"/>
    </source>
</evidence>
<dbReference type="CDD" id="cd03293">
    <property type="entry name" value="ABC_NrtD_SsuB_transporters"/>
    <property type="match status" value="1"/>
</dbReference>
<comment type="subcellular location">
    <subcellularLocation>
        <location evidence="1">Cell membrane</location>
    </subcellularLocation>
</comment>
<evidence type="ECO:0000256" key="7">
    <source>
        <dbReference type="ARBA" id="ARBA00038781"/>
    </source>
</evidence>
<evidence type="ECO:0000256" key="11">
    <source>
        <dbReference type="ARBA" id="ARBA00057369"/>
    </source>
</evidence>
<comment type="subunit">
    <text evidence="7">The complex is composed of two ATP-binding proteins (WtpC), two transmembrane proteins (WtpB) and a solute-binding protein (WtpA).</text>
</comment>
<name>A0A150ISI5_9EURY</name>
<dbReference type="InterPro" id="IPR050166">
    <property type="entry name" value="ABC_transporter_ATP-bind"/>
</dbReference>
<evidence type="ECO:0000256" key="3">
    <source>
        <dbReference type="ARBA" id="ARBA00022505"/>
    </source>
</evidence>
<protein>
    <recommendedName>
        <fullName evidence="9">Molybdate/tungstate import ATP-binding protein WtpC</fullName>
        <ecNumber evidence="8">7.3.2.6</ecNumber>
    </recommendedName>
</protein>
<dbReference type="PANTHER" id="PTHR42788">
    <property type="entry name" value="TAURINE IMPORT ATP-BINDING PROTEIN-RELATED"/>
    <property type="match status" value="1"/>
</dbReference>
<keyword evidence="3" id="KW-0500">Molybdenum</keyword>
<dbReference type="Gene3D" id="3.40.50.300">
    <property type="entry name" value="P-loop containing nucleotide triphosphate hydrolases"/>
    <property type="match status" value="1"/>
</dbReference>
<dbReference type="InterPro" id="IPR003593">
    <property type="entry name" value="AAA+_ATPase"/>
</dbReference>
<comment type="function">
    <text evidence="11">Part of the ABC transporter complex WtpABC involved in molybdate/tungstate import. Responsible for energy coupling to the transport system.</text>
</comment>
<dbReference type="AlphaFoldDB" id="A0A150ISI5"/>
<evidence type="ECO:0000256" key="5">
    <source>
        <dbReference type="ARBA" id="ARBA00022840"/>
    </source>
</evidence>
<comment type="similarity">
    <text evidence="6">Belongs to the ABC transporter superfamily. Sulfate/tungstate importer (TC 3.A.1.6) family.</text>
</comment>
<accession>A0A150ISI5</accession>
<dbReference type="PROSITE" id="PS00211">
    <property type="entry name" value="ABC_TRANSPORTER_1"/>
    <property type="match status" value="1"/>
</dbReference>
<dbReference type="STRING" id="1705564.APG08_01336"/>
<keyword evidence="5 13" id="KW-0067">ATP-binding</keyword>
<evidence type="ECO:0000313" key="14">
    <source>
        <dbReference type="Proteomes" id="UP000075398"/>
    </source>
</evidence>
<dbReference type="GO" id="GO:0016887">
    <property type="term" value="F:ATP hydrolysis activity"/>
    <property type="evidence" value="ECO:0007669"/>
    <property type="project" value="InterPro"/>
</dbReference>
<dbReference type="GO" id="GO:0005524">
    <property type="term" value="F:ATP binding"/>
    <property type="evidence" value="ECO:0007669"/>
    <property type="project" value="UniProtKB-KW"/>
</dbReference>
<organism evidence="13 14">
    <name type="scientific">Candidatus Methanofastidiosum methylothiophilum</name>
    <dbReference type="NCBI Taxonomy" id="1705564"/>
    <lineage>
        <taxon>Archaea</taxon>
        <taxon>Methanobacteriati</taxon>
        <taxon>Methanobacteriota</taxon>
        <taxon>Stenosarchaea group</taxon>
        <taxon>Candidatus Methanofastidiosia</taxon>
        <taxon>Candidatus Methanofastidiosales</taxon>
        <taxon>Candidatus Methanofastidiosaceae</taxon>
        <taxon>Candidatus Methanofastidiosum</taxon>
    </lineage>
</organism>
<dbReference type="GO" id="GO:1901238">
    <property type="term" value="F:ABC-type tungstate transporter activity"/>
    <property type="evidence" value="ECO:0007669"/>
    <property type="project" value="UniProtKB-EC"/>
</dbReference>
<dbReference type="PATRIC" id="fig|1705409.3.peg.2029"/>
<evidence type="ECO:0000256" key="10">
    <source>
        <dbReference type="ARBA" id="ARBA00047936"/>
    </source>
</evidence>
<dbReference type="FunFam" id="3.40.50.300:FF:000425">
    <property type="entry name" value="Probable ABC transporter, ATP-binding subunit"/>
    <property type="match status" value="1"/>
</dbReference>
<evidence type="ECO:0000313" key="13">
    <source>
        <dbReference type="EMBL" id="KYC47930.1"/>
    </source>
</evidence>
<evidence type="ECO:0000256" key="9">
    <source>
        <dbReference type="ARBA" id="ARBA00041133"/>
    </source>
</evidence>
<dbReference type="EC" id="7.3.2.6" evidence="8"/>
<dbReference type="InterPro" id="IPR003439">
    <property type="entry name" value="ABC_transporter-like_ATP-bd"/>
</dbReference>
<dbReference type="EMBL" id="LNGC01000140">
    <property type="protein sequence ID" value="KYC47930.1"/>
    <property type="molecule type" value="Genomic_DNA"/>
</dbReference>
<dbReference type="SMART" id="SM00382">
    <property type="entry name" value="AAA"/>
    <property type="match status" value="1"/>
</dbReference>
<dbReference type="PROSITE" id="PS50893">
    <property type="entry name" value="ABC_TRANSPORTER_2"/>
    <property type="match status" value="1"/>
</dbReference>
<dbReference type="Proteomes" id="UP000075398">
    <property type="component" value="Unassembled WGS sequence"/>
</dbReference>
<comment type="caution">
    <text evidence="13">The sequence shown here is derived from an EMBL/GenBank/DDBJ whole genome shotgun (WGS) entry which is preliminary data.</text>
</comment>
<evidence type="ECO:0000256" key="2">
    <source>
        <dbReference type="ARBA" id="ARBA00022448"/>
    </source>
</evidence>
<evidence type="ECO:0000259" key="12">
    <source>
        <dbReference type="PROSITE" id="PS50893"/>
    </source>
</evidence>
<comment type="catalytic activity">
    <reaction evidence="10">
        <text>tungstate(in) + ATP + H2O = tungstate(out) + ADP + phosphate + H(+)</text>
        <dbReference type="Rhea" id="RHEA:35027"/>
        <dbReference type="ChEBI" id="CHEBI:15377"/>
        <dbReference type="ChEBI" id="CHEBI:15378"/>
        <dbReference type="ChEBI" id="CHEBI:30616"/>
        <dbReference type="ChEBI" id="CHEBI:43474"/>
        <dbReference type="ChEBI" id="CHEBI:46502"/>
        <dbReference type="ChEBI" id="CHEBI:456216"/>
        <dbReference type="EC" id="7.3.2.6"/>
    </reaction>
</comment>